<dbReference type="Gene3D" id="3.30.300.30">
    <property type="match status" value="1"/>
</dbReference>
<evidence type="ECO:0000313" key="4">
    <source>
        <dbReference type="Proteomes" id="UP001597343"/>
    </source>
</evidence>
<dbReference type="NCBIfam" id="NF004837">
    <property type="entry name" value="PRK06187.1"/>
    <property type="match status" value="1"/>
</dbReference>
<protein>
    <submittedName>
        <fullName evidence="3">Long-chain-fatty-acid--CoA ligase</fullName>
        <ecNumber evidence="3">6.2.1.3</ecNumber>
    </submittedName>
</protein>
<name>A0ABW4ZU59_9BACL</name>
<dbReference type="EC" id="6.2.1.3" evidence="3"/>
<accession>A0ABW4ZU59</accession>
<dbReference type="InterPro" id="IPR042099">
    <property type="entry name" value="ANL_N_sf"/>
</dbReference>
<dbReference type="SUPFAM" id="SSF56801">
    <property type="entry name" value="Acetyl-CoA synthetase-like"/>
    <property type="match status" value="1"/>
</dbReference>
<dbReference type="PANTHER" id="PTHR43767">
    <property type="entry name" value="LONG-CHAIN-FATTY-ACID--COA LIGASE"/>
    <property type="match status" value="1"/>
</dbReference>
<keyword evidence="4" id="KW-1185">Reference proteome</keyword>
<evidence type="ECO:0000259" key="1">
    <source>
        <dbReference type="Pfam" id="PF00501"/>
    </source>
</evidence>
<dbReference type="RefSeq" id="WP_386044175.1">
    <property type="nucleotide sequence ID" value="NZ_JBHUIO010000002.1"/>
</dbReference>
<proteinExistence type="predicted"/>
<dbReference type="EMBL" id="JBHUIO010000002">
    <property type="protein sequence ID" value="MFD2169125.1"/>
    <property type="molecule type" value="Genomic_DNA"/>
</dbReference>
<gene>
    <name evidence="3" type="ORF">ACFSOY_03715</name>
</gene>
<dbReference type="PROSITE" id="PS00455">
    <property type="entry name" value="AMP_BINDING"/>
    <property type="match status" value="1"/>
</dbReference>
<dbReference type="InterPro" id="IPR050237">
    <property type="entry name" value="ATP-dep_AMP-bd_enzyme"/>
</dbReference>
<dbReference type="InterPro" id="IPR025110">
    <property type="entry name" value="AMP-bd_C"/>
</dbReference>
<evidence type="ECO:0000259" key="2">
    <source>
        <dbReference type="Pfam" id="PF13193"/>
    </source>
</evidence>
<dbReference type="GO" id="GO:0004467">
    <property type="term" value="F:long-chain fatty acid-CoA ligase activity"/>
    <property type="evidence" value="ECO:0007669"/>
    <property type="project" value="UniProtKB-EC"/>
</dbReference>
<dbReference type="Proteomes" id="UP001597343">
    <property type="component" value="Unassembled WGS sequence"/>
</dbReference>
<dbReference type="PANTHER" id="PTHR43767:SF3">
    <property type="entry name" value="LONG-CHAIN-FATTY-ACID--COA LIGASE"/>
    <property type="match status" value="1"/>
</dbReference>
<dbReference type="InterPro" id="IPR020845">
    <property type="entry name" value="AMP-binding_CS"/>
</dbReference>
<sequence>MNLSTNLRQSAQRTPDVAALLYLDQTISYRELDLDVDRFAIGLAQHGIIKGSHVALLLGNSPEFVIAYYAIVRLGAVAVPINPLYTPGEIQFILADCKIDAVIALGQMAPLAPLVKMMIPSCKLMILVGAEAEGALAFADVLNSEGELPSVEMTPDEVAVILYTSGTTGQPKGALLSHKNLCANANNIGDFLNMSAEDIVVAVLPMFHVFCMTVCLNAPIYRGATLLVMPRFSPTETAQAIQATRATMFAGVPTMFNFLLQHPEVEPDVLSSLRVAISGGAAMPVAVLTGFEKKFNVIVSEGYGLSEASPVVTFNPLDRPRKAGTIGVAIPCVEARVVDENGNELEPGMIGELVCRGDNVMIGYLNRPEETAIALRDGWLYTGDMATMDEEGYFTIVDRKKDMIIVGGFNVYPREVEEVLFHHPSVREAAVVGVPDANYGEKVCAYVALKQEDVTAEDLIEHCAGELASYKVPKEVLILEELPKNTTGKILRRELKKQQSNSVSP</sequence>
<keyword evidence="3" id="KW-0436">Ligase</keyword>
<dbReference type="Gene3D" id="3.40.50.12780">
    <property type="entry name" value="N-terminal domain of ligase-like"/>
    <property type="match status" value="1"/>
</dbReference>
<evidence type="ECO:0000313" key="3">
    <source>
        <dbReference type="EMBL" id="MFD2169125.1"/>
    </source>
</evidence>
<reference evidence="4" key="1">
    <citation type="journal article" date="2019" name="Int. J. Syst. Evol. Microbiol.">
        <title>The Global Catalogue of Microorganisms (GCM) 10K type strain sequencing project: providing services to taxonomists for standard genome sequencing and annotation.</title>
        <authorList>
            <consortium name="The Broad Institute Genomics Platform"/>
            <consortium name="The Broad Institute Genome Sequencing Center for Infectious Disease"/>
            <person name="Wu L."/>
            <person name="Ma J."/>
        </authorList>
    </citation>
    <scope>NUCLEOTIDE SEQUENCE [LARGE SCALE GENOMIC DNA]</scope>
    <source>
        <strain evidence="4">CGMCC 1.13574</strain>
    </source>
</reference>
<dbReference type="Pfam" id="PF00501">
    <property type="entry name" value="AMP-binding"/>
    <property type="match status" value="1"/>
</dbReference>
<dbReference type="CDD" id="cd05936">
    <property type="entry name" value="FC-FACS_FadD_like"/>
    <property type="match status" value="1"/>
</dbReference>
<dbReference type="Pfam" id="PF13193">
    <property type="entry name" value="AMP-binding_C"/>
    <property type="match status" value="1"/>
</dbReference>
<organism evidence="3 4">
    <name type="scientific">Tumebacillus lipolyticus</name>
    <dbReference type="NCBI Taxonomy" id="1280370"/>
    <lineage>
        <taxon>Bacteria</taxon>
        <taxon>Bacillati</taxon>
        <taxon>Bacillota</taxon>
        <taxon>Bacilli</taxon>
        <taxon>Bacillales</taxon>
        <taxon>Alicyclobacillaceae</taxon>
        <taxon>Tumebacillus</taxon>
    </lineage>
</organism>
<comment type="caution">
    <text evidence="3">The sequence shown here is derived from an EMBL/GenBank/DDBJ whole genome shotgun (WGS) entry which is preliminary data.</text>
</comment>
<dbReference type="InterPro" id="IPR000873">
    <property type="entry name" value="AMP-dep_synth/lig_dom"/>
</dbReference>
<feature type="domain" description="AMP-binding enzyme C-terminal" evidence="2">
    <location>
        <begin position="415"/>
        <end position="489"/>
    </location>
</feature>
<dbReference type="InterPro" id="IPR045851">
    <property type="entry name" value="AMP-bd_C_sf"/>
</dbReference>
<feature type="domain" description="AMP-dependent synthetase/ligase" evidence="1">
    <location>
        <begin position="8"/>
        <end position="365"/>
    </location>
</feature>